<name>A0A218WC91_PUNGR</name>
<gene>
    <name evidence="2" type="ORF">CDL15_Pgr011901</name>
</gene>
<feature type="compositionally biased region" description="Gly residues" evidence="1">
    <location>
        <begin position="75"/>
        <end position="85"/>
    </location>
</feature>
<feature type="region of interest" description="Disordered" evidence="1">
    <location>
        <begin position="56"/>
        <end position="103"/>
    </location>
</feature>
<evidence type="ECO:0000313" key="2">
    <source>
        <dbReference type="EMBL" id="OWM70425.1"/>
    </source>
</evidence>
<sequence length="294" mass="31175">MEGLLRDPPLGNPLIFKSVLLNSTINNSNRLAPEVHDVAGGVADACVGHEPVALHSHGARGHAPSWEGAHHQESGGRGGGGGGEACGQVLQPSSEGGQMGQDRVRDHGVACAHGRRDLELPQATCAHGAACAGSVEVLRQNPLQQQPPVQEARLQRMLWTCLVFGCSNRPAPKDHDVVCGDADACEGHQPVASPSHGGHGCAPWEGERHQESGRHRAEACGLGLQPSWEGGQVGRARAGAMFVIMAWLVLLNGPVVRPWSSSRGHVFMARPMSEMGWFCCEIRCSSSSQPKKHK</sequence>
<protein>
    <submittedName>
        <fullName evidence="2">Uncharacterized protein</fullName>
    </submittedName>
</protein>
<evidence type="ECO:0000313" key="3">
    <source>
        <dbReference type="Proteomes" id="UP000197138"/>
    </source>
</evidence>
<reference evidence="3" key="1">
    <citation type="journal article" date="2017" name="Plant J.">
        <title>The pomegranate (Punica granatum L.) genome and the genomics of punicalagin biosynthesis.</title>
        <authorList>
            <person name="Qin G."/>
            <person name="Xu C."/>
            <person name="Ming R."/>
            <person name="Tang H."/>
            <person name="Guyot R."/>
            <person name="Kramer E.M."/>
            <person name="Hu Y."/>
            <person name="Yi X."/>
            <person name="Qi Y."/>
            <person name="Xu X."/>
            <person name="Gao Z."/>
            <person name="Pan H."/>
            <person name="Jian J."/>
            <person name="Tian Y."/>
            <person name="Yue Z."/>
            <person name="Xu Y."/>
        </authorList>
    </citation>
    <scope>NUCLEOTIDE SEQUENCE [LARGE SCALE GENOMIC DNA]</scope>
    <source>
        <strain evidence="3">cv. Dabenzi</strain>
    </source>
</reference>
<evidence type="ECO:0000256" key="1">
    <source>
        <dbReference type="SAM" id="MobiDB-lite"/>
    </source>
</evidence>
<proteinExistence type="predicted"/>
<dbReference type="Proteomes" id="UP000197138">
    <property type="component" value="Unassembled WGS sequence"/>
</dbReference>
<accession>A0A218WC91</accession>
<dbReference type="EMBL" id="MTKT01004619">
    <property type="protein sequence ID" value="OWM70425.1"/>
    <property type="molecule type" value="Genomic_DNA"/>
</dbReference>
<organism evidence="2 3">
    <name type="scientific">Punica granatum</name>
    <name type="common">Pomegranate</name>
    <dbReference type="NCBI Taxonomy" id="22663"/>
    <lineage>
        <taxon>Eukaryota</taxon>
        <taxon>Viridiplantae</taxon>
        <taxon>Streptophyta</taxon>
        <taxon>Embryophyta</taxon>
        <taxon>Tracheophyta</taxon>
        <taxon>Spermatophyta</taxon>
        <taxon>Magnoliopsida</taxon>
        <taxon>eudicotyledons</taxon>
        <taxon>Gunneridae</taxon>
        <taxon>Pentapetalae</taxon>
        <taxon>rosids</taxon>
        <taxon>malvids</taxon>
        <taxon>Myrtales</taxon>
        <taxon>Lythraceae</taxon>
        <taxon>Punica</taxon>
    </lineage>
</organism>
<dbReference type="AlphaFoldDB" id="A0A218WC91"/>
<comment type="caution">
    <text evidence="2">The sequence shown here is derived from an EMBL/GenBank/DDBJ whole genome shotgun (WGS) entry which is preliminary data.</text>
</comment>